<protein>
    <submittedName>
        <fullName evidence="2">Uncharacterized protein</fullName>
    </submittedName>
</protein>
<feature type="region of interest" description="Disordered" evidence="1">
    <location>
        <begin position="23"/>
        <end position="49"/>
    </location>
</feature>
<keyword evidence="3" id="KW-1185">Reference proteome</keyword>
<evidence type="ECO:0000313" key="3">
    <source>
        <dbReference type="Proteomes" id="UP000324748"/>
    </source>
</evidence>
<organism evidence="2 3">
    <name type="scientific">Puccinia graminis f. sp. tritici</name>
    <dbReference type="NCBI Taxonomy" id="56615"/>
    <lineage>
        <taxon>Eukaryota</taxon>
        <taxon>Fungi</taxon>
        <taxon>Dikarya</taxon>
        <taxon>Basidiomycota</taxon>
        <taxon>Pucciniomycotina</taxon>
        <taxon>Pucciniomycetes</taxon>
        <taxon>Pucciniales</taxon>
        <taxon>Pucciniaceae</taxon>
        <taxon>Puccinia</taxon>
    </lineage>
</organism>
<dbReference type="Proteomes" id="UP000324748">
    <property type="component" value="Unassembled WGS sequence"/>
</dbReference>
<evidence type="ECO:0000256" key="1">
    <source>
        <dbReference type="SAM" id="MobiDB-lite"/>
    </source>
</evidence>
<reference evidence="2 3" key="1">
    <citation type="submission" date="2019-05" db="EMBL/GenBank/DDBJ databases">
        <title>Emergence of the Ug99 lineage of the wheat stem rust pathogen through somatic hybridization.</title>
        <authorList>
            <person name="Li F."/>
            <person name="Upadhyaya N.M."/>
            <person name="Sperschneider J."/>
            <person name="Matny O."/>
            <person name="Nguyen-Phuc H."/>
            <person name="Mago R."/>
            <person name="Raley C."/>
            <person name="Miller M.E."/>
            <person name="Silverstein K.A.T."/>
            <person name="Henningsen E."/>
            <person name="Hirsch C.D."/>
            <person name="Visser B."/>
            <person name="Pretorius Z.A."/>
            <person name="Steffenson B.J."/>
            <person name="Schwessinger B."/>
            <person name="Dodds P.N."/>
            <person name="Figueroa M."/>
        </authorList>
    </citation>
    <scope>NUCLEOTIDE SEQUENCE [LARGE SCALE GENOMIC DNA]</scope>
    <source>
        <strain evidence="2">21-0</strain>
    </source>
</reference>
<name>A0A5B0PQQ3_PUCGR</name>
<dbReference type="AlphaFoldDB" id="A0A5B0PQQ3"/>
<sequence length="127" mass="14667">MYLVELYIVRRWCWPRDKDSRITSNGPNFEEPAAGGGGEQVSPRRTKRPSPITHISYLIAIYVSRLKKKRTRHPISTWAIGPAGRESLTARANDASRFPGTERRLRNEYVLHRPDATYWISGTDLNW</sequence>
<comment type="caution">
    <text evidence="2">The sequence shown here is derived from an EMBL/GenBank/DDBJ whole genome shotgun (WGS) entry which is preliminary data.</text>
</comment>
<accession>A0A5B0PQQ3</accession>
<evidence type="ECO:0000313" key="2">
    <source>
        <dbReference type="EMBL" id="KAA1103034.1"/>
    </source>
</evidence>
<dbReference type="EMBL" id="VSWC01000042">
    <property type="protein sequence ID" value="KAA1103034.1"/>
    <property type="molecule type" value="Genomic_DNA"/>
</dbReference>
<gene>
    <name evidence="2" type="ORF">PGT21_004709</name>
</gene>
<proteinExistence type="predicted"/>